<dbReference type="VEuPathDB" id="VectorBase:AATE007057"/>
<dbReference type="AlphaFoldDB" id="A0A182IWW9"/>
<accession>A0A182IWW9</accession>
<organism evidence="1">
    <name type="scientific">Anopheles atroparvus</name>
    <name type="common">European mosquito</name>
    <dbReference type="NCBI Taxonomy" id="41427"/>
    <lineage>
        <taxon>Eukaryota</taxon>
        <taxon>Metazoa</taxon>
        <taxon>Ecdysozoa</taxon>
        <taxon>Arthropoda</taxon>
        <taxon>Hexapoda</taxon>
        <taxon>Insecta</taxon>
        <taxon>Pterygota</taxon>
        <taxon>Neoptera</taxon>
        <taxon>Endopterygota</taxon>
        <taxon>Diptera</taxon>
        <taxon>Nematocera</taxon>
        <taxon>Culicoidea</taxon>
        <taxon>Culicidae</taxon>
        <taxon>Anophelinae</taxon>
        <taxon>Anopheles</taxon>
    </lineage>
</organism>
<sequence length="268" mass="28801">MEFPSCKHKTMHPAPASFVSGHLDDNCPIGQERIGTNQPLVEPVTRTMPSRKKHTNAAMTAFARPDTTIAMAGPPSRAPTERDDHGEMLQGASGIHDTDPKSIERQRPTVRSAAAAAADATRQLIRRRRRTTTAAVTTATGRALGRSSTCNFIAGHQQTERAGVVTFHWSPAAVGSSSRPSWTTVSSELTTEKTQPPELDCGLTVAMMAKSCRWSERMSRNGDFRSASLVTPNAGNPSSPSTNLTPFCSGIWIAAIRSRSASASSWET</sequence>
<evidence type="ECO:0000313" key="1">
    <source>
        <dbReference type="EnsemblMetazoa" id="AATE007057-PA.1"/>
    </source>
</evidence>
<reference evidence="1" key="1">
    <citation type="submission" date="2022-08" db="UniProtKB">
        <authorList>
            <consortium name="EnsemblMetazoa"/>
        </authorList>
    </citation>
    <scope>IDENTIFICATION</scope>
    <source>
        <strain evidence="1">EBRO</strain>
    </source>
</reference>
<protein>
    <submittedName>
        <fullName evidence="1">Uncharacterized protein</fullName>
    </submittedName>
</protein>
<dbReference type="EnsemblMetazoa" id="AATE007057-RA">
    <property type="protein sequence ID" value="AATE007057-PA.1"/>
    <property type="gene ID" value="AATE007057"/>
</dbReference>
<name>A0A182IWW9_ANOAO</name>
<proteinExistence type="predicted"/>